<dbReference type="Proteomes" id="UP000516117">
    <property type="component" value="Chromosome"/>
</dbReference>
<dbReference type="RefSeq" id="WP_187721020.1">
    <property type="nucleotide sequence ID" value="NZ_BAABBL010000017.1"/>
</dbReference>
<reference evidence="1 2" key="1">
    <citation type="submission" date="2020-08" db="EMBL/GenBank/DDBJ databases">
        <title>Genome sequence of Tessaracoccus defluvii JCM 17540T.</title>
        <authorList>
            <person name="Hyun D.-W."/>
            <person name="Bae J.-W."/>
        </authorList>
    </citation>
    <scope>NUCLEOTIDE SEQUENCE [LARGE SCALE GENOMIC DNA]</scope>
    <source>
        <strain evidence="1 2">JCM 17540</strain>
    </source>
</reference>
<evidence type="ECO:0008006" key="3">
    <source>
        <dbReference type="Google" id="ProtNLM"/>
    </source>
</evidence>
<gene>
    <name evidence="1" type="ORF">H9L22_17680</name>
</gene>
<sequence>MTKWEYFVAPILSHVAQQILNNFGAEGWELVQLAPGPNPDNLVGYFKRPIAG</sequence>
<evidence type="ECO:0000313" key="1">
    <source>
        <dbReference type="EMBL" id="QNP55900.1"/>
    </source>
</evidence>
<protein>
    <recommendedName>
        <fullName evidence="3">DUF4177 domain-containing protein</fullName>
    </recommendedName>
</protein>
<dbReference type="EMBL" id="CP060789">
    <property type="protein sequence ID" value="QNP55900.1"/>
    <property type="molecule type" value="Genomic_DNA"/>
</dbReference>
<name>A0A7H0H5T4_9ACTN</name>
<organism evidence="1 2">
    <name type="scientific">Tessaracoccus defluvii</name>
    <dbReference type="NCBI Taxonomy" id="1285901"/>
    <lineage>
        <taxon>Bacteria</taxon>
        <taxon>Bacillati</taxon>
        <taxon>Actinomycetota</taxon>
        <taxon>Actinomycetes</taxon>
        <taxon>Propionibacteriales</taxon>
        <taxon>Propionibacteriaceae</taxon>
        <taxon>Tessaracoccus</taxon>
    </lineage>
</organism>
<keyword evidence="2" id="KW-1185">Reference proteome</keyword>
<proteinExistence type="predicted"/>
<dbReference type="AlphaFoldDB" id="A0A7H0H5T4"/>
<accession>A0A7H0H5T4</accession>
<dbReference type="KEGG" id="tdf:H9L22_17680"/>
<evidence type="ECO:0000313" key="2">
    <source>
        <dbReference type="Proteomes" id="UP000516117"/>
    </source>
</evidence>